<dbReference type="SMART" id="SM00181">
    <property type="entry name" value="EGF"/>
    <property type="match status" value="2"/>
</dbReference>
<dbReference type="GO" id="GO:0016020">
    <property type="term" value="C:membrane"/>
    <property type="evidence" value="ECO:0007669"/>
    <property type="project" value="UniProtKB-SubCell"/>
</dbReference>
<dbReference type="SMART" id="SM00282">
    <property type="entry name" value="LamG"/>
    <property type="match status" value="1"/>
</dbReference>
<dbReference type="Proteomes" id="UP000265180">
    <property type="component" value="Chromosome 14"/>
</dbReference>
<comment type="caution">
    <text evidence="3">Lacks conserved residue(s) required for the propagation of feature annotation.</text>
</comment>
<dbReference type="AlphaFoldDB" id="A0A3P9KPN3"/>
<dbReference type="PROSITE" id="PS50026">
    <property type="entry name" value="EGF_3"/>
    <property type="match status" value="1"/>
</dbReference>
<dbReference type="InterPro" id="IPR001791">
    <property type="entry name" value="Laminin_G"/>
</dbReference>
<reference key="1">
    <citation type="journal article" date="2007" name="Nature">
        <title>The medaka draft genome and insights into vertebrate genome evolution.</title>
        <authorList>
            <person name="Kasahara M."/>
            <person name="Naruse K."/>
            <person name="Sasaki S."/>
            <person name="Nakatani Y."/>
            <person name="Qu W."/>
            <person name="Ahsan B."/>
            <person name="Yamada T."/>
            <person name="Nagayasu Y."/>
            <person name="Doi K."/>
            <person name="Kasai Y."/>
            <person name="Jindo T."/>
            <person name="Kobayashi D."/>
            <person name="Shimada A."/>
            <person name="Toyoda A."/>
            <person name="Kuroki Y."/>
            <person name="Fujiyama A."/>
            <person name="Sasaki T."/>
            <person name="Shimizu A."/>
            <person name="Asakawa S."/>
            <person name="Shimizu N."/>
            <person name="Hashimoto S."/>
            <person name="Yang J."/>
            <person name="Lee Y."/>
            <person name="Matsushima K."/>
            <person name="Sugano S."/>
            <person name="Sakaizumi M."/>
            <person name="Narita T."/>
            <person name="Ohishi K."/>
            <person name="Haga S."/>
            <person name="Ohta F."/>
            <person name="Nomoto H."/>
            <person name="Nogata K."/>
            <person name="Morishita T."/>
            <person name="Endo T."/>
            <person name="Shin-I T."/>
            <person name="Takeda H."/>
            <person name="Morishita S."/>
            <person name="Kohara Y."/>
        </authorList>
    </citation>
    <scope>NUCLEOTIDE SEQUENCE [LARGE SCALE GENOMIC DNA]</scope>
    <source>
        <strain>Hd-rR</strain>
    </source>
</reference>
<evidence type="ECO:0000256" key="3">
    <source>
        <dbReference type="PROSITE-ProRule" id="PRU00076"/>
    </source>
</evidence>
<name>A0A3P9KPN3_ORYLA</name>
<dbReference type="Ensembl" id="ENSORLT00020016936.1">
    <property type="protein sequence ID" value="ENSORLP00020010321.1"/>
    <property type="gene ID" value="ENSORLG00020011237.1"/>
</dbReference>
<dbReference type="InterPro" id="IPR001881">
    <property type="entry name" value="EGF-like_Ca-bd_dom"/>
</dbReference>
<dbReference type="InterPro" id="IPR018097">
    <property type="entry name" value="EGF_Ca-bd_CS"/>
</dbReference>
<evidence type="ECO:0000256" key="4">
    <source>
        <dbReference type="SAM" id="MobiDB-lite"/>
    </source>
</evidence>
<evidence type="ECO:0000256" key="5">
    <source>
        <dbReference type="SAM" id="Phobius"/>
    </source>
</evidence>
<dbReference type="InterPro" id="IPR050372">
    <property type="entry name" value="Neurexin-related_CASP"/>
</dbReference>
<evidence type="ECO:0000259" key="8">
    <source>
        <dbReference type="PROSITE" id="PS50026"/>
    </source>
</evidence>
<organism evidence="9 10">
    <name type="scientific">Oryzias latipes</name>
    <name type="common">Japanese rice fish</name>
    <name type="synonym">Japanese killifish</name>
    <dbReference type="NCBI Taxonomy" id="8090"/>
    <lineage>
        <taxon>Eukaryota</taxon>
        <taxon>Metazoa</taxon>
        <taxon>Chordata</taxon>
        <taxon>Craniata</taxon>
        <taxon>Vertebrata</taxon>
        <taxon>Euteleostomi</taxon>
        <taxon>Actinopterygii</taxon>
        <taxon>Neopterygii</taxon>
        <taxon>Teleostei</taxon>
        <taxon>Neoteleostei</taxon>
        <taxon>Acanthomorphata</taxon>
        <taxon>Ovalentaria</taxon>
        <taxon>Atherinomorphae</taxon>
        <taxon>Beloniformes</taxon>
        <taxon>Adrianichthyidae</taxon>
        <taxon>Oryziinae</taxon>
        <taxon>Oryzias</taxon>
    </lineage>
</organism>
<keyword evidence="6" id="KW-0732">Signal</keyword>
<keyword evidence="2 3" id="KW-1015">Disulfide bond</keyword>
<feature type="domain" description="EGF-like" evidence="8">
    <location>
        <begin position="450"/>
        <end position="486"/>
    </location>
</feature>
<feature type="domain" description="Laminin G" evidence="7">
    <location>
        <begin position="196"/>
        <end position="377"/>
    </location>
</feature>
<feature type="chain" id="PRO_5018199572" description="EGF-like domain-containing protein" evidence="6">
    <location>
        <begin position="24"/>
        <end position="734"/>
    </location>
</feature>
<sequence length="734" mass="80600">MVPYHAYLVFLCHLGIHVHFVSASLRQWFSCHVHQSHAGGKWSPGQQDPLHIISVQPVMGTSDVDLVLAMERPEASGGGRMGGFYSKKELSAKLEQAAAKGQIGGAVVGSTCSGKLNCGDKVCDITVVMEGGSLVTYSTERVSLVSPRFSRTETCICPGEHSSHLCEGQSCPADMQCVRLKPFELCMFVCCDGVGQTSLSFSGNSYIKYRVTERGQSGEMRLGLRIRTLQRRGVIMFTRVNPCTMLKIEGGRLWFQLDCDNTLGIMGISDRPINDGLWHSVALELMTNYTLLSLDDSYVERRRAARAPVSLWPLASDPSFFFGAQVRPVNRQGERTTQDGFQGCLGSLMLNGNELPLQNKRSRYAEIAGLSEVKLGCMLYPDPCVSRPCLNGALCSSLPSGDLCQYICFTCIFFSFKLLKIIFLHSLNLFPTGFMCSCSGGYTGELCDEDVNECDRGDCENGGECINTFGSFYCNCSEGYEGQLCDDDTLDDDTQAEPLSYIGPGEIIGIGVLAFVIILLLILFVAFRKKIKFRKESDPCPQTHAITSISAVSTETRYMLRKTGIGVEGIEFKAVRVSDSPGTTSTYGEVGSSTGGLPQVMVRPNAHSALPGLYSHVTSNHFHIFFLSQQMSSFLPDKSGVRGVANRRGIAVCSVAPNLPSSSSHHSEHSPPHKVSWEGKESREKELERLRNEREEEWGQRAFELARTHRDDSPQGKTAALCVHRCTHTEAWGS</sequence>
<dbReference type="SMART" id="SM00179">
    <property type="entry name" value="EGF_CA"/>
    <property type="match status" value="1"/>
</dbReference>
<dbReference type="Gene3D" id="2.10.25.10">
    <property type="entry name" value="Laminin"/>
    <property type="match status" value="2"/>
</dbReference>
<keyword evidence="5" id="KW-0472">Membrane</keyword>
<feature type="signal peptide" evidence="6">
    <location>
        <begin position="1"/>
        <end position="23"/>
    </location>
</feature>
<dbReference type="InterPro" id="IPR000742">
    <property type="entry name" value="EGF"/>
</dbReference>
<evidence type="ECO:0000313" key="9">
    <source>
        <dbReference type="Ensembl" id="ENSORLP00020010321.1"/>
    </source>
</evidence>
<dbReference type="PROSITE" id="PS50025">
    <property type="entry name" value="LAM_G_DOMAIN"/>
    <property type="match status" value="1"/>
</dbReference>
<evidence type="ECO:0008006" key="11">
    <source>
        <dbReference type="Google" id="ProtNLM"/>
    </source>
</evidence>
<dbReference type="SUPFAM" id="SSF57196">
    <property type="entry name" value="EGF/Laminin"/>
    <property type="match status" value="1"/>
</dbReference>
<proteinExistence type="predicted"/>
<dbReference type="InterPro" id="IPR000152">
    <property type="entry name" value="EGF-type_Asp/Asn_hydroxyl_site"/>
</dbReference>
<dbReference type="PROSITE" id="PS00022">
    <property type="entry name" value="EGF_1"/>
    <property type="match status" value="1"/>
</dbReference>
<keyword evidence="1 3" id="KW-0245">EGF-like domain</keyword>
<evidence type="ECO:0000259" key="7">
    <source>
        <dbReference type="PROSITE" id="PS50025"/>
    </source>
</evidence>
<keyword evidence="5" id="KW-1133">Transmembrane helix</keyword>
<dbReference type="CDD" id="cd00054">
    <property type="entry name" value="EGF_CA"/>
    <property type="match status" value="1"/>
</dbReference>
<dbReference type="PROSITE" id="PS00010">
    <property type="entry name" value="ASX_HYDROXYL"/>
    <property type="match status" value="1"/>
</dbReference>
<dbReference type="PANTHER" id="PTHR15036">
    <property type="entry name" value="PIKACHURIN-LIKE PROTEIN"/>
    <property type="match status" value="1"/>
</dbReference>
<dbReference type="SUPFAM" id="SSF49899">
    <property type="entry name" value="Concanavalin A-like lectins/glucanases"/>
    <property type="match status" value="1"/>
</dbReference>
<feature type="compositionally biased region" description="Basic and acidic residues" evidence="4">
    <location>
        <begin position="665"/>
        <end position="698"/>
    </location>
</feature>
<accession>A0A3P9KPN3</accession>
<feature type="transmembrane region" description="Helical" evidence="5">
    <location>
        <begin position="507"/>
        <end position="527"/>
    </location>
</feature>
<dbReference type="CDD" id="cd00110">
    <property type="entry name" value="LamG"/>
    <property type="match status" value="1"/>
</dbReference>
<feature type="region of interest" description="Disordered" evidence="4">
    <location>
        <begin position="656"/>
        <end position="698"/>
    </location>
</feature>
<dbReference type="Pfam" id="PF02210">
    <property type="entry name" value="Laminin_G_2"/>
    <property type="match status" value="1"/>
</dbReference>
<dbReference type="Pfam" id="PF07645">
    <property type="entry name" value="EGF_CA"/>
    <property type="match status" value="1"/>
</dbReference>
<dbReference type="GO" id="GO:0005509">
    <property type="term" value="F:calcium ion binding"/>
    <property type="evidence" value="ECO:0007669"/>
    <property type="project" value="InterPro"/>
</dbReference>
<dbReference type="InterPro" id="IPR049883">
    <property type="entry name" value="NOTCH1_EGF-like"/>
</dbReference>
<dbReference type="GO" id="GO:0005604">
    <property type="term" value="C:basement membrane"/>
    <property type="evidence" value="ECO:0007669"/>
    <property type="project" value="UniProtKB-ARBA"/>
</dbReference>
<dbReference type="Gene3D" id="2.60.120.200">
    <property type="match status" value="1"/>
</dbReference>
<protein>
    <recommendedName>
        <fullName evidence="11">EGF-like domain-containing protein</fullName>
    </recommendedName>
</protein>
<dbReference type="PROSITE" id="PS01186">
    <property type="entry name" value="EGF_2"/>
    <property type="match status" value="1"/>
</dbReference>
<dbReference type="InterPro" id="IPR013320">
    <property type="entry name" value="ConA-like_dom_sf"/>
</dbReference>
<dbReference type="PANTHER" id="PTHR15036:SF85">
    <property type="entry name" value="SP2353, ISOFORM A"/>
    <property type="match status" value="1"/>
</dbReference>
<evidence type="ECO:0000256" key="1">
    <source>
        <dbReference type="ARBA" id="ARBA00022536"/>
    </source>
</evidence>
<reference evidence="9 10" key="2">
    <citation type="submission" date="2017-04" db="EMBL/GenBank/DDBJ databases">
        <title>CpG methylation of centromeres and impact of large insertions on vertebrate speciation.</title>
        <authorList>
            <person name="Ichikawa K."/>
            <person name="Yoshimura J."/>
            <person name="Morishita S."/>
        </authorList>
    </citation>
    <scope>NUCLEOTIDE SEQUENCE</scope>
    <source>
        <strain evidence="9 10">HNI</strain>
    </source>
</reference>
<feature type="disulfide bond" evidence="3">
    <location>
        <begin position="476"/>
        <end position="485"/>
    </location>
</feature>
<reference evidence="9" key="4">
    <citation type="submission" date="2025-09" db="UniProtKB">
        <authorList>
            <consortium name="Ensembl"/>
        </authorList>
    </citation>
    <scope>IDENTIFICATION</scope>
    <source>
        <strain evidence="9">HNI</strain>
    </source>
</reference>
<dbReference type="PROSITE" id="PS01187">
    <property type="entry name" value="EGF_CA"/>
    <property type="match status" value="1"/>
</dbReference>
<evidence type="ECO:0000256" key="6">
    <source>
        <dbReference type="SAM" id="SignalP"/>
    </source>
</evidence>
<evidence type="ECO:0000313" key="10">
    <source>
        <dbReference type="Proteomes" id="UP000265180"/>
    </source>
</evidence>
<evidence type="ECO:0000256" key="2">
    <source>
        <dbReference type="ARBA" id="ARBA00023157"/>
    </source>
</evidence>
<keyword evidence="5" id="KW-0812">Transmembrane</keyword>
<reference evidence="9" key="3">
    <citation type="submission" date="2025-08" db="UniProtKB">
        <authorList>
            <consortium name="Ensembl"/>
        </authorList>
    </citation>
    <scope>IDENTIFICATION</scope>
    <source>
        <strain evidence="9">HNI</strain>
    </source>
</reference>